<feature type="transmembrane region" description="Helical" evidence="1">
    <location>
        <begin position="52"/>
        <end position="75"/>
    </location>
</feature>
<evidence type="ECO:0000256" key="1">
    <source>
        <dbReference type="SAM" id="Phobius"/>
    </source>
</evidence>
<dbReference type="PANTHER" id="PTHR40465:SF1">
    <property type="entry name" value="DUF6534 DOMAIN-CONTAINING PROTEIN"/>
    <property type="match status" value="1"/>
</dbReference>
<keyword evidence="1" id="KW-1133">Transmembrane helix</keyword>
<protein>
    <submittedName>
        <fullName evidence="2">Uncharacterized protein</fullName>
    </submittedName>
</protein>
<dbReference type="EMBL" id="SGPM01000156">
    <property type="protein sequence ID" value="THH28811.1"/>
    <property type="molecule type" value="Genomic_DNA"/>
</dbReference>
<name>A0A4S4MUG1_9APHY</name>
<keyword evidence="3" id="KW-1185">Reference proteome</keyword>
<dbReference type="PANTHER" id="PTHR40465">
    <property type="entry name" value="CHROMOSOME 1, WHOLE GENOME SHOTGUN SEQUENCE"/>
    <property type="match status" value="1"/>
</dbReference>
<dbReference type="Proteomes" id="UP000308730">
    <property type="component" value="Unassembled WGS sequence"/>
</dbReference>
<dbReference type="OrthoDB" id="2535105at2759"/>
<gene>
    <name evidence="2" type="ORF">EUX98_g5375</name>
</gene>
<keyword evidence="1" id="KW-0472">Membrane</keyword>
<reference evidence="2 3" key="1">
    <citation type="submission" date="2019-02" db="EMBL/GenBank/DDBJ databases">
        <title>Genome sequencing of the rare red list fungi Antrodiella citrinella (Flaviporus citrinellus).</title>
        <authorList>
            <person name="Buettner E."/>
            <person name="Kellner H."/>
        </authorList>
    </citation>
    <scope>NUCLEOTIDE SEQUENCE [LARGE SCALE GENOMIC DNA]</scope>
    <source>
        <strain evidence="2 3">DSM 108506</strain>
    </source>
</reference>
<feature type="transmembrane region" description="Helical" evidence="1">
    <location>
        <begin position="114"/>
        <end position="132"/>
    </location>
</feature>
<proteinExistence type="predicted"/>
<comment type="caution">
    <text evidence="2">The sequence shown here is derived from an EMBL/GenBank/DDBJ whole genome shotgun (WGS) entry which is preliminary data.</text>
</comment>
<feature type="transmembrane region" description="Helical" evidence="1">
    <location>
        <begin position="90"/>
        <end position="107"/>
    </location>
</feature>
<sequence>MDVGPSIAVDLGPTYGAAFVGLVVEASIFGVTLLQTYDYYKNYSRDSLAMKWLVAALTLLDTLHLILCARTIYWYLVTNFGASAATLDEITWSMAGIIGVSVQIFFARRVWMMSRNWFLTILIVILGTIHFTQKRTGIARTDSLVTTLMIYSINTGLLTSILATFRRDANELRMAIILLDHGQMLCKLFPRLIEQPLGEETIYILALSPERHVAGGTFGSQLN</sequence>
<dbReference type="AlphaFoldDB" id="A0A4S4MUG1"/>
<evidence type="ECO:0000313" key="2">
    <source>
        <dbReference type="EMBL" id="THH28811.1"/>
    </source>
</evidence>
<accession>A0A4S4MUG1</accession>
<organism evidence="2 3">
    <name type="scientific">Antrodiella citrinella</name>
    <dbReference type="NCBI Taxonomy" id="2447956"/>
    <lineage>
        <taxon>Eukaryota</taxon>
        <taxon>Fungi</taxon>
        <taxon>Dikarya</taxon>
        <taxon>Basidiomycota</taxon>
        <taxon>Agaricomycotina</taxon>
        <taxon>Agaricomycetes</taxon>
        <taxon>Polyporales</taxon>
        <taxon>Steccherinaceae</taxon>
        <taxon>Antrodiella</taxon>
    </lineage>
</organism>
<evidence type="ECO:0000313" key="3">
    <source>
        <dbReference type="Proteomes" id="UP000308730"/>
    </source>
</evidence>
<feature type="transmembrane region" description="Helical" evidence="1">
    <location>
        <begin position="15"/>
        <end position="40"/>
    </location>
</feature>
<keyword evidence="1" id="KW-0812">Transmembrane</keyword>
<feature type="transmembrane region" description="Helical" evidence="1">
    <location>
        <begin position="144"/>
        <end position="165"/>
    </location>
</feature>